<reference evidence="1" key="1">
    <citation type="journal article" date="2021" name="PeerJ">
        <title>Extensive microbial diversity within the chicken gut microbiome revealed by metagenomics and culture.</title>
        <authorList>
            <person name="Gilroy R."/>
            <person name="Ravi A."/>
            <person name="Getino M."/>
            <person name="Pursley I."/>
            <person name="Horton D.L."/>
            <person name="Alikhan N.F."/>
            <person name="Baker D."/>
            <person name="Gharbi K."/>
            <person name="Hall N."/>
            <person name="Watson M."/>
            <person name="Adriaenssens E.M."/>
            <person name="Foster-Nyarko E."/>
            <person name="Jarju S."/>
            <person name="Secka A."/>
            <person name="Antonio M."/>
            <person name="Oren A."/>
            <person name="Chaudhuri R.R."/>
            <person name="La Ragione R."/>
            <person name="Hildebrand F."/>
            <person name="Pallen M.J."/>
        </authorList>
    </citation>
    <scope>NUCLEOTIDE SEQUENCE</scope>
    <source>
        <strain evidence="1">ChiBcec16_6824</strain>
    </source>
</reference>
<gene>
    <name evidence="1" type="ORF">H9841_04400</name>
</gene>
<evidence type="ECO:0000313" key="1">
    <source>
        <dbReference type="EMBL" id="HIY21129.1"/>
    </source>
</evidence>
<name>A0A9D1Y7S2_9FIRM</name>
<dbReference type="AlphaFoldDB" id="A0A9D1Y7S2"/>
<accession>A0A9D1Y7S2</accession>
<protein>
    <submittedName>
        <fullName evidence="1">Uncharacterized protein</fullName>
    </submittedName>
</protein>
<evidence type="ECO:0000313" key="2">
    <source>
        <dbReference type="Proteomes" id="UP000823868"/>
    </source>
</evidence>
<comment type="caution">
    <text evidence="1">The sequence shown here is derived from an EMBL/GenBank/DDBJ whole genome shotgun (WGS) entry which is preliminary data.</text>
</comment>
<reference evidence="1" key="2">
    <citation type="submission" date="2021-04" db="EMBL/GenBank/DDBJ databases">
        <authorList>
            <person name="Gilroy R."/>
        </authorList>
    </citation>
    <scope>NUCLEOTIDE SEQUENCE</scope>
    <source>
        <strain evidence="1">ChiBcec16_6824</strain>
    </source>
</reference>
<dbReference type="Proteomes" id="UP000823868">
    <property type="component" value="Unassembled WGS sequence"/>
</dbReference>
<proteinExistence type="predicted"/>
<dbReference type="EMBL" id="DXDX01000077">
    <property type="protein sequence ID" value="HIY21129.1"/>
    <property type="molecule type" value="Genomic_DNA"/>
</dbReference>
<organism evidence="1 2">
    <name type="scientific">Candidatus Flavonifractor merdigallinarum</name>
    <dbReference type="NCBI Taxonomy" id="2838589"/>
    <lineage>
        <taxon>Bacteria</taxon>
        <taxon>Bacillati</taxon>
        <taxon>Bacillota</taxon>
        <taxon>Clostridia</taxon>
        <taxon>Eubacteriales</taxon>
        <taxon>Oscillospiraceae</taxon>
        <taxon>Flavonifractor</taxon>
    </lineage>
</organism>
<sequence length="113" mass="13064">MEFLLSGEHLPSGRHPVADFSSVEDALNYLYQQSDGFLILEQSEMEYIQCALEFHGSLKSFVVEVQELRPDGSPHHVMTQFITLPLAVEYFSQYYWGTLDYSNWEDITSELYG</sequence>